<comment type="similarity">
    <text evidence="1 8 9">Belongs to the GreA/GreB family.</text>
</comment>
<keyword evidence="12" id="KW-0251">Elongation factor</keyword>
<accession>G3BMJ9</accession>
<evidence type="ECO:0000256" key="4">
    <source>
        <dbReference type="ARBA" id="ARBA00023125"/>
    </source>
</evidence>
<dbReference type="InterPro" id="IPR001437">
    <property type="entry name" value="Tscrpt_elong_fac_GreA/B_C"/>
</dbReference>
<protein>
    <recommendedName>
        <fullName evidence="2 8">Transcription elongation factor GreA</fullName>
    </recommendedName>
    <alternativeName>
        <fullName evidence="7 8">Transcript cleavage factor GreA</fullName>
    </alternativeName>
</protein>
<evidence type="ECO:0000256" key="7">
    <source>
        <dbReference type="ARBA" id="ARBA00030776"/>
    </source>
</evidence>
<dbReference type="InterPro" id="IPR022691">
    <property type="entry name" value="Tscrpt_elong_fac_GreA/B_N"/>
</dbReference>
<dbReference type="NCBIfam" id="NF001263">
    <property type="entry name" value="PRK00226.1-4"/>
    <property type="match status" value="1"/>
</dbReference>
<comment type="function">
    <text evidence="6 8 9">Necessary for efficient RNA polymerase transcription elongation past template-encoded arresting sites. The arresting sites in DNA have the property of trapping a certain fraction of elongating RNA polymerases that pass through, resulting in locked ternary complexes. Cleavage of the nascent transcript by cleavage factors such as GreA or GreB allows the resumption of elongation from the new 3'terminus. GreA releases sequences of 2 to 3 nucleotides.</text>
</comment>
<dbReference type="InterPro" id="IPR036805">
    <property type="entry name" value="Tscrpt_elong_fac_GreA/B_N_sf"/>
</dbReference>
<dbReference type="PANTHER" id="PTHR30437:SF4">
    <property type="entry name" value="TRANSCRIPTION ELONGATION FACTOR GREA"/>
    <property type="match status" value="1"/>
</dbReference>
<evidence type="ECO:0000259" key="11">
    <source>
        <dbReference type="Pfam" id="PF03449"/>
    </source>
</evidence>
<evidence type="ECO:0000256" key="6">
    <source>
        <dbReference type="ARBA" id="ARBA00024916"/>
    </source>
</evidence>
<dbReference type="PIRSF" id="PIRSF006092">
    <property type="entry name" value="GreA_GreB"/>
    <property type="match status" value="1"/>
</dbReference>
<sequence length="157" mass="17679">MNEHKFMLTEEGLEKLKKELYELKTVKRKEIAEKISNAVAFGEIAENAEYRAAKNEQAFIEGRILTLEKIIENCEIIDKSKNDNTYVSPGSEVVVEDLKKKEKITYILVDYIESDPGSGKISIVSPIGKALLGKKVGDKVNIRVPAGNLHYKILEIK</sequence>
<dbReference type="GO" id="GO:0070063">
    <property type="term" value="F:RNA polymerase binding"/>
    <property type="evidence" value="ECO:0007669"/>
    <property type="project" value="InterPro"/>
</dbReference>
<keyword evidence="4 8" id="KW-0238">DNA-binding</keyword>
<feature type="domain" description="Transcription elongation factor GreA/GreB C-terminal" evidence="10">
    <location>
        <begin position="85"/>
        <end position="157"/>
    </location>
</feature>
<dbReference type="NCBIfam" id="TIGR01462">
    <property type="entry name" value="greA"/>
    <property type="match status" value="1"/>
</dbReference>
<dbReference type="EMBL" id="GU180081">
    <property type="protein sequence ID" value="ADM94987.1"/>
    <property type="molecule type" value="Genomic_DNA"/>
</dbReference>
<dbReference type="Gene3D" id="1.10.287.180">
    <property type="entry name" value="Transcription elongation factor, GreA/GreB, N-terminal domain"/>
    <property type="match status" value="1"/>
</dbReference>
<dbReference type="EMBL" id="GU180080">
    <property type="protein sequence ID" value="ADM94959.1"/>
    <property type="molecule type" value="Genomic_DNA"/>
</dbReference>
<dbReference type="GO" id="GO:0006354">
    <property type="term" value="P:DNA-templated transcription elongation"/>
    <property type="evidence" value="ECO:0007669"/>
    <property type="project" value="TreeGrafter"/>
</dbReference>
<organism evidence="12">
    <name type="scientific">uncultured Atribacterota bacterium</name>
    <dbReference type="NCBI Taxonomy" id="263865"/>
    <lineage>
        <taxon>Bacteria</taxon>
        <taxon>Pseudomonadati</taxon>
        <taxon>Atribacterota</taxon>
        <taxon>environmental samples</taxon>
    </lineage>
</organism>
<dbReference type="PROSITE" id="PS00830">
    <property type="entry name" value="GREAB_2"/>
    <property type="match status" value="1"/>
</dbReference>
<evidence type="ECO:0000256" key="1">
    <source>
        <dbReference type="ARBA" id="ARBA00008213"/>
    </source>
</evidence>
<dbReference type="HAMAP" id="MF_00105">
    <property type="entry name" value="GreA_GreB"/>
    <property type="match status" value="1"/>
</dbReference>
<evidence type="ECO:0000256" key="2">
    <source>
        <dbReference type="ARBA" id="ARBA00013729"/>
    </source>
</evidence>
<dbReference type="GO" id="GO:0032784">
    <property type="term" value="P:regulation of DNA-templated transcription elongation"/>
    <property type="evidence" value="ECO:0007669"/>
    <property type="project" value="UniProtKB-UniRule"/>
</dbReference>
<dbReference type="InterPro" id="IPR023459">
    <property type="entry name" value="Tscrpt_elong_fac_GreA/B_fam"/>
</dbReference>
<dbReference type="FunFam" id="1.10.287.180:FF:000001">
    <property type="entry name" value="Transcription elongation factor GreA"/>
    <property type="match status" value="1"/>
</dbReference>
<dbReference type="GO" id="GO:0003677">
    <property type="term" value="F:DNA binding"/>
    <property type="evidence" value="ECO:0007669"/>
    <property type="project" value="UniProtKB-UniRule"/>
</dbReference>
<dbReference type="SUPFAM" id="SSF54534">
    <property type="entry name" value="FKBP-like"/>
    <property type="match status" value="1"/>
</dbReference>
<dbReference type="SUPFAM" id="SSF46557">
    <property type="entry name" value="GreA transcript cleavage protein, N-terminal domain"/>
    <property type="match status" value="1"/>
</dbReference>
<dbReference type="InterPro" id="IPR006359">
    <property type="entry name" value="Tscrpt_elong_fac_GreA"/>
</dbReference>
<evidence type="ECO:0000259" key="10">
    <source>
        <dbReference type="Pfam" id="PF01272"/>
    </source>
</evidence>
<gene>
    <name evidence="8" type="primary">greA</name>
</gene>
<evidence type="ECO:0000256" key="3">
    <source>
        <dbReference type="ARBA" id="ARBA00023015"/>
    </source>
</evidence>
<dbReference type="FunFam" id="3.10.50.30:FF:000001">
    <property type="entry name" value="Transcription elongation factor GreA"/>
    <property type="match status" value="1"/>
</dbReference>
<dbReference type="Pfam" id="PF03449">
    <property type="entry name" value="GreA_GreB_N"/>
    <property type="match status" value="1"/>
</dbReference>
<dbReference type="InterPro" id="IPR028624">
    <property type="entry name" value="Tscrpt_elong_fac_GreA/B"/>
</dbReference>
<dbReference type="InterPro" id="IPR036953">
    <property type="entry name" value="GreA/GreB_C_sf"/>
</dbReference>
<keyword evidence="3 8" id="KW-0805">Transcription regulation</keyword>
<reference evidence="12" key="1">
    <citation type="submission" date="2009-11" db="EMBL/GenBank/DDBJ databases">
        <title>Microbial diversity profiles of fluids from low-temperature petroleum reservoirs with and without exogenous water perturbation.</title>
        <authorList>
            <person name="Pham V.D."/>
            <person name="Hnatow L.L."/>
            <person name="Zhang S."/>
            <person name="Fallon R.D."/>
            <person name="DeLong E.F."/>
            <person name="Keeler S.J."/>
        </authorList>
    </citation>
    <scope>NUCLEOTIDE SEQUENCE</scope>
</reference>
<dbReference type="AlphaFoldDB" id="G3BMJ9"/>
<dbReference type="InterPro" id="IPR018151">
    <property type="entry name" value="TF_GreA/GreB_CS"/>
</dbReference>
<evidence type="ECO:0000313" key="12">
    <source>
        <dbReference type="EMBL" id="ADM94959.1"/>
    </source>
</evidence>
<keyword evidence="5 8" id="KW-0804">Transcription</keyword>
<dbReference type="Gene3D" id="3.10.50.30">
    <property type="entry name" value="Transcription elongation factor, GreA/GreB, C-terminal domain"/>
    <property type="match status" value="1"/>
</dbReference>
<proteinExistence type="inferred from homology"/>
<keyword evidence="12" id="KW-0648">Protein biosynthesis</keyword>
<evidence type="ECO:0000256" key="9">
    <source>
        <dbReference type="RuleBase" id="RU000556"/>
    </source>
</evidence>
<dbReference type="PANTHER" id="PTHR30437">
    <property type="entry name" value="TRANSCRIPTION ELONGATION FACTOR GREA"/>
    <property type="match status" value="1"/>
</dbReference>
<dbReference type="GO" id="GO:0003746">
    <property type="term" value="F:translation elongation factor activity"/>
    <property type="evidence" value="ECO:0007669"/>
    <property type="project" value="UniProtKB-KW"/>
</dbReference>
<dbReference type="Pfam" id="PF01272">
    <property type="entry name" value="GreA_GreB"/>
    <property type="match status" value="1"/>
</dbReference>
<evidence type="ECO:0000256" key="5">
    <source>
        <dbReference type="ARBA" id="ARBA00023163"/>
    </source>
</evidence>
<evidence type="ECO:0000256" key="8">
    <source>
        <dbReference type="HAMAP-Rule" id="MF_00105"/>
    </source>
</evidence>
<feature type="domain" description="Transcription elongation factor GreA/GreB N-terminal" evidence="11">
    <location>
        <begin position="7"/>
        <end position="76"/>
    </location>
</feature>
<name>G3BMJ9_9BACT</name>